<dbReference type="InterPro" id="IPR042099">
    <property type="entry name" value="ANL_N_sf"/>
</dbReference>
<evidence type="ECO:0000313" key="3">
    <source>
        <dbReference type="EMBL" id="CAG9772005.1"/>
    </source>
</evidence>
<reference evidence="3" key="1">
    <citation type="submission" date="2022-01" db="EMBL/GenBank/DDBJ databases">
        <authorList>
            <person name="King R."/>
        </authorList>
    </citation>
    <scope>NUCLEOTIDE SEQUENCE</scope>
</reference>
<gene>
    <name evidence="3" type="ORF">CEUTPL_LOCUS12427</name>
</gene>
<dbReference type="AlphaFoldDB" id="A0A9N9QRK8"/>
<evidence type="ECO:0000259" key="2">
    <source>
        <dbReference type="Pfam" id="PF00501"/>
    </source>
</evidence>
<dbReference type="EMBL" id="OU892283">
    <property type="protein sequence ID" value="CAG9772005.1"/>
    <property type="molecule type" value="Genomic_DNA"/>
</dbReference>
<name>A0A9N9QRK8_9CUCU</name>
<dbReference type="PROSITE" id="PS00455">
    <property type="entry name" value="AMP_BINDING"/>
    <property type="match status" value="1"/>
</dbReference>
<sequence>MIFNKASKYQNKIAIRDVTGQYSYHDILTKAQVLSSKISKQLNGKTGERVLFLCPNDASYVVTIWAIWMSGQIAVPLSPQHPQSLVEYYCTDTNSSLLVTSSQYEQHLSKLSKQVNLFVLDEDLFVNNKSLVGTTAKFYNDAMILYTSGTTGKPKGVVLTQKHFNSS</sequence>
<dbReference type="GO" id="GO:0006631">
    <property type="term" value="P:fatty acid metabolic process"/>
    <property type="evidence" value="ECO:0007669"/>
    <property type="project" value="TreeGrafter"/>
</dbReference>
<evidence type="ECO:0000256" key="1">
    <source>
        <dbReference type="ARBA" id="ARBA00006432"/>
    </source>
</evidence>
<organism evidence="3 4">
    <name type="scientific">Ceutorhynchus assimilis</name>
    <name type="common">cabbage seed weevil</name>
    <dbReference type="NCBI Taxonomy" id="467358"/>
    <lineage>
        <taxon>Eukaryota</taxon>
        <taxon>Metazoa</taxon>
        <taxon>Ecdysozoa</taxon>
        <taxon>Arthropoda</taxon>
        <taxon>Hexapoda</taxon>
        <taxon>Insecta</taxon>
        <taxon>Pterygota</taxon>
        <taxon>Neoptera</taxon>
        <taxon>Endopterygota</taxon>
        <taxon>Coleoptera</taxon>
        <taxon>Polyphaga</taxon>
        <taxon>Cucujiformia</taxon>
        <taxon>Curculionidae</taxon>
        <taxon>Ceutorhynchinae</taxon>
        <taxon>Ceutorhynchus</taxon>
    </lineage>
</organism>
<feature type="domain" description="AMP-dependent synthetase/ligase" evidence="2">
    <location>
        <begin position="4"/>
        <end position="163"/>
    </location>
</feature>
<dbReference type="InterPro" id="IPR000873">
    <property type="entry name" value="AMP-dep_synth/lig_dom"/>
</dbReference>
<dbReference type="Proteomes" id="UP001152799">
    <property type="component" value="Chromosome 7"/>
</dbReference>
<dbReference type="SUPFAM" id="SSF56801">
    <property type="entry name" value="Acetyl-CoA synthetase-like"/>
    <property type="match status" value="1"/>
</dbReference>
<keyword evidence="4" id="KW-1185">Reference proteome</keyword>
<dbReference type="InterPro" id="IPR020845">
    <property type="entry name" value="AMP-binding_CS"/>
</dbReference>
<evidence type="ECO:0000313" key="4">
    <source>
        <dbReference type="Proteomes" id="UP001152799"/>
    </source>
</evidence>
<protein>
    <recommendedName>
        <fullName evidence="2">AMP-dependent synthetase/ligase domain-containing protein</fullName>
    </recommendedName>
</protein>
<dbReference type="GO" id="GO:0031956">
    <property type="term" value="F:medium-chain fatty acid-CoA ligase activity"/>
    <property type="evidence" value="ECO:0007669"/>
    <property type="project" value="TreeGrafter"/>
</dbReference>
<comment type="similarity">
    <text evidence="1">Belongs to the ATP-dependent AMP-binding enzyme family.</text>
</comment>
<dbReference type="OrthoDB" id="2962993at2759"/>
<proteinExistence type="inferred from homology"/>
<dbReference type="PANTHER" id="PTHR43201:SF8">
    <property type="entry name" value="ACYL-COA SYNTHETASE FAMILY MEMBER 3"/>
    <property type="match status" value="1"/>
</dbReference>
<dbReference type="Pfam" id="PF00501">
    <property type="entry name" value="AMP-binding"/>
    <property type="match status" value="1"/>
</dbReference>
<accession>A0A9N9QRK8</accession>
<dbReference type="Gene3D" id="3.40.50.12780">
    <property type="entry name" value="N-terminal domain of ligase-like"/>
    <property type="match status" value="1"/>
</dbReference>
<dbReference type="PANTHER" id="PTHR43201">
    <property type="entry name" value="ACYL-COA SYNTHETASE"/>
    <property type="match status" value="1"/>
</dbReference>